<feature type="domain" description="RNA polymerase sigma-70 region 2" evidence="6">
    <location>
        <begin position="36"/>
        <end position="99"/>
    </location>
</feature>
<feature type="domain" description="RNA polymerase sigma factor 70 region 4 type 2" evidence="7">
    <location>
        <begin position="134"/>
        <end position="186"/>
    </location>
</feature>
<dbReference type="Gene3D" id="1.10.10.10">
    <property type="entry name" value="Winged helix-like DNA-binding domain superfamily/Winged helix DNA-binding domain"/>
    <property type="match status" value="1"/>
</dbReference>
<evidence type="ECO:0000313" key="8">
    <source>
        <dbReference type="EMBL" id="GLR13405.1"/>
    </source>
</evidence>
<keyword evidence="2" id="KW-0805">Transcription regulation</keyword>
<protein>
    <recommendedName>
        <fullName evidence="10">RNA polymerase sigma factor</fullName>
    </recommendedName>
</protein>
<sequence>MGNQHALNGPSGSRTEQQLIESLALREHRSLENFLKQYRPYLLYHCRRLSGGNTDDANDLFSQVVLRIYTESPDALRRIRHLGGWLRQVAQNKFIDQQRCRIAETQRLQGIDIMLGQSSPSSPEQQLLDDELARQIQRAFAALPDRLRSVATLRFVDNLSYEEIAHWQDISQVNARKRVQEARRHLVSALKSYLDISLVPTDTSMVRHTLNEIFHGVSPLTANCYASADGVEE</sequence>
<evidence type="ECO:0000313" key="9">
    <source>
        <dbReference type="Proteomes" id="UP001156706"/>
    </source>
</evidence>
<evidence type="ECO:0000256" key="4">
    <source>
        <dbReference type="ARBA" id="ARBA00023125"/>
    </source>
</evidence>
<dbReference type="SUPFAM" id="SSF88659">
    <property type="entry name" value="Sigma3 and sigma4 domains of RNA polymerase sigma factors"/>
    <property type="match status" value="1"/>
</dbReference>
<dbReference type="InterPro" id="IPR013325">
    <property type="entry name" value="RNA_pol_sigma_r2"/>
</dbReference>
<dbReference type="InterPro" id="IPR014284">
    <property type="entry name" value="RNA_pol_sigma-70_dom"/>
</dbReference>
<evidence type="ECO:0000256" key="2">
    <source>
        <dbReference type="ARBA" id="ARBA00023015"/>
    </source>
</evidence>
<proteinExistence type="inferred from homology"/>
<dbReference type="InterPro" id="IPR013249">
    <property type="entry name" value="RNA_pol_sigma70_r4_t2"/>
</dbReference>
<organism evidence="8 9">
    <name type="scientific">Chitinimonas prasina</name>
    <dbReference type="NCBI Taxonomy" id="1434937"/>
    <lineage>
        <taxon>Bacteria</taxon>
        <taxon>Pseudomonadati</taxon>
        <taxon>Pseudomonadota</taxon>
        <taxon>Betaproteobacteria</taxon>
        <taxon>Neisseriales</taxon>
        <taxon>Chitinibacteraceae</taxon>
        <taxon>Chitinimonas</taxon>
    </lineage>
</organism>
<dbReference type="InterPro" id="IPR036388">
    <property type="entry name" value="WH-like_DNA-bd_sf"/>
</dbReference>
<evidence type="ECO:0000256" key="3">
    <source>
        <dbReference type="ARBA" id="ARBA00023082"/>
    </source>
</evidence>
<evidence type="ECO:0000256" key="5">
    <source>
        <dbReference type="ARBA" id="ARBA00023163"/>
    </source>
</evidence>
<dbReference type="SUPFAM" id="SSF88946">
    <property type="entry name" value="Sigma2 domain of RNA polymerase sigma factors"/>
    <property type="match status" value="1"/>
</dbReference>
<dbReference type="InterPro" id="IPR013324">
    <property type="entry name" value="RNA_pol_sigma_r3/r4-like"/>
</dbReference>
<comment type="similarity">
    <text evidence="1">Belongs to the sigma-70 factor family. ECF subfamily.</text>
</comment>
<evidence type="ECO:0000259" key="7">
    <source>
        <dbReference type="Pfam" id="PF08281"/>
    </source>
</evidence>
<name>A0ABQ5YJ70_9NEIS</name>
<evidence type="ECO:0000256" key="1">
    <source>
        <dbReference type="ARBA" id="ARBA00010641"/>
    </source>
</evidence>
<keyword evidence="9" id="KW-1185">Reference proteome</keyword>
<dbReference type="Gene3D" id="1.10.1740.10">
    <property type="match status" value="1"/>
</dbReference>
<keyword evidence="3" id="KW-0731">Sigma factor</keyword>
<comment type="caution">
    <text evidence="8">The sequence shown here is derived from an EMBL/GenBank/DDBJ whole genome shotgun (WGS) entry which is preliminary data.</text>
</comment>
<gene>
    <name evidence="8" type="ORF">GCM10007907_21950</name>
</gene>
<dbReference type="NCBIfam" id="TIGR02937">
    <property type="entry name" value="sigma70-ECF"/>
    <property type="match status" value="1"/>
</dbReference>
<dbReference type="Pfam" id="PF08281">
    <property type="entry name" value="Sigma70_r4_2"/>
    <property type="match status" value="1"/>
</dbReference>
<dbReference type="PANTHER" id="PTHR43133:SF8">
    <property type="entry name" value="RNA POLYMERASE SIGMA FACTOR HI_1459-RELATED"/>
    <property type="match status" value="1"/>
</dbReference>
<dbReference type="EMBL" id="BSOG01000002">
    <property type="protein sequence ID" value="GLR13405.1"/>
    <property type="molecule type" value="Genomic_DNA"/>
</dbReference>
<accession>A0ABQ5YJ70</accession>
<dbReference type="PANTHER" id="PTHR43133">
    <property type="entry name" value="RNA POLYMERASE ECF-TYPE SIGMA FACTO"/>
    <property type="match status" value="1"/>
</dbReference>
<evidence type="ECO:0008006" key="10">
    <source>
        <dbReference type="Google" id="ProtNLM"/>
    </source>
</evidence>
<keyword evidence="4" id="KW-0238">DNA-binding</keyword>
<dbReference type="InterPro" id="IPR007627">
    <property type="entry name" value="RNA_pol_sigma70_r2"/>
</dbReference>
<dbReference type="Proteomes" id="UP001156706">
    <property type="component" value="Unassembled WGS sequence"/>
</dbReference>
<dbReference type="InterPro" id="IPR039425">
    <property type="entry name" value="RNA_pol_sigma-70-like"/>
</dbReference>
<dbReference type="Pfam" id="PF04542">
    <property type="entry name" value="Sigma70_r2"/>
    <property type="match status" value="1"/>
</dbReference>
<dbReference type="CDD" id="cd06171">
    <property type="entry name" value="Sigma70_r4"/>
    <property type="match status" value="1"/>
</dbReference>
<evidence type="ECO:0000259" key="6">
    <source>
        <dbReference type="Pfam" id="PF04542"/>
    </source>
</evidence>
<reference evidence="9" key="1">
    <citation type="journal article" date="2019" name="Int. J. Syst. Evol. Microbiol.">
        <title>The Global Catalogue of Microorganisms (GCM) 10K type strain sequencing project: providing services to taxonomists for standard genome sequencing and annotation.</title>
        <authorList>
            <consortium name="The Broad Institute Genomics Platform"/>
            <consortium name="The Broad Institute Genome Sequencing Center for Infectious Disease"/>
            <person name="Wu L."/>
            <person name="Ma J."/>
        </authorList>
    </citation>
    <scope>NUCLEOTIDE SEQUENCE [LARGE SCALE GENOMIC DNA]</scope>
    <source>
        <strain evidence="9">NBRC 110044</strain>
    </source>
</reference>
<keyword evidence="5" id="KW-0804">Transcription</keyword>